<protein>
    <recommendedName>
        <fullName evidence="7">FG-GAP repeat protein</fullName>
    </recommendedName>
</protein>
<keyword evidence="3" id="KW-0378">Hydrolase</keyword>
<dbReference type="AlphaFoldDB" id="A0A1U7CMN8"/>
<dbReference type="PANTHER" id="PTHR23221">
    <property type="entry name" value="GLYCOSYLPHOSPHATIDYLINOSITOL PHOSPHOLIPASE D"/>
    <property type="match status" value="1"/>
</dbReference>
<dbReference type="GO" id="GO:0016787">
    <property type="term" value="F:hydrolase activity"/>
    <property type="evidence" value="ECO:0007669"/>
    <property type="project" value="UniProtKB-KW"/>
</dbReference>
<sequence>MLFGKRGPRPSKAVRKKVAFRPRGENLEAKILMAFDLGSTTPPALPNIATGNVGINMVGSTTSQNAGASVAELGDINGTGYDSFLIGSPNGTTPSVSLVFGSQQQSTATTTSTLDWLNTTVPLVTNVAPNGRVGALNTLGTTGQVNPISGSSTGAYNFTGITFIASKSGSSQLGFSVANAGVINGTQAFLIGAPNALDAAGDATSIGSGRVYLVYGSTNLLGLSGQTIDLDNPTATAGISIVTYATSVLGSRLGASVAGIGNFLNDGSNDIAMGATNATVGTGGTANSGAVYVVSANGIPTSTNTTPIDVSLFGQAGGTAGLVLAGAAAGNQAGFAVSGAGDVNGDGLGDLLIGAPAAAGGNGTAYLVYGGNLGGLVTNNFNYNFISLARVGQPAGSSPATVPGAAISGGGGAGSERAGAAVYSAGDFNSDGVADIMIGSPNYGGSSTTANQGRVTILYGGANNLINGIFTLNTIPAAVSSLSLIGNLGDMAGSALGFVAPINSGQTNEVLIGAPGNNSAYLLPGHGGTYTGSFQLSDAENPATLAGVQFTATTPGFGATAFGSSVSGRLVTSGQIHTADSDLVGDFIIGAPSYTITSSATAAGGGFIVQGAMITLGIPPATNVIQTTITQIDSSTTSPFAVNPTTPDAMKIYVTNSTTPTGQPFVASTDIDPTTITVNGVLFANATVTADPNNANQAIITISPRSALKLPSGNSTLVVSGKTLAGSPEGVQTFQGTAAINGGSGGGGSGGGSTVGAVSTPLPPGLFTPVSYLSQFGGSFVPTISAMSQYNYAPLPMSVALSQYLPPAGFRQRIQAFHGQKVAGRRQNASRKNDTGTGVWTLGRSVYNRGKFHNGNTYTWVHSGIIVPTTRKVQRFTSAGNKLPG</sequence>
<dbReference type="Gene3D" id="2.130.10.130">
    <property type="entry name" value="Integrin alpha, N-terminal"/>
    <property type="match status" value="4"/>
</dbReference>
<dbReference type="PANTHER" id="PTHR23221:SF7">
    <property type="entry name" value="PHOSPHATIDYLINOSITOL-GLYCAN-SPECIFIC PHOSPHOLIPASE D"/>
    <property type="match status" value="1"/>
</dbReference>
<dbReference type="GO" id="GO:0007155">
    <property type="term" value="P:cell adhesion"/>
    <property type="evidence" value="ECO:0007669"/>
    <property type="project" value="InterPro"/>
</dbReference>
<keyword evidence="1" id="KW-0732">Signal</keyword>
<evidence type="ECO:0000313" key="5">
    <source>
        <dbReference type="EMBL" id="APW60200.1"/>
    </source>
</evidence>
<reference evidence="6" key="1">
    <citation type="submission" date="2016-12" db="EMBL/GenBank/DDBJ databases">
        <title>Comparative genomics of four Isosphaeraceae planctomycetes: a common pool of plasmids and glycoside hydrolase genes.</title>
        <authorList>
            <person name="Ivanova A."/>
        </authorList>
    </citation>
    <scope>NUCLEOTIDE SEQUENCE [LARGE SCALE GENOMIC DNA]</scope>
    <source>
        <strain evidence="6">PX4</strain>
    </source>
</reference>
<evidence type="ECO:0000256" key="4">
    <source>
        <dbReference type="ARBA" id="ARBA00023180"/>
    </source>
</evidence>
<dbReference type="STRING" id="1387353.BSF38_01666"/>
<dbReference type="InterPro" id="IPR000413">
    <property type="entry name" value="Integrin_alpha"/>
</dbReference>
<keyword evidence="2" id="KW-0677">Repeat</keyword>
<dbReference type="SUPFAM" id="SSF69318">
    <property type="entry name" value="Integrin alpha N-terminal domain"/>
    <property type="match status" value="1"/>
</dbReference>
<accession>A0A1U7CMN8</accession>
<dbReference type="InterPro" id="IPR013517">
    <property type="entry name" value="FG-GAP"/>
</dbReference>
<gene>
    <name evidence="5" type="ORF">BSF38_01666</name>
</gene>
<dbReference type="KEGG" id="pbor:BSF38_01666"/>
<dbReference type="SMART" id="SM00191">
    <property type="entry name" value="Int_alpha"/>
    <property type="match status" value="7"/>
</dbReference>
<dbReference type="InterPro" id="IPR013519">
    <property type="entry name" value="Int_alpha_beta-p"/>
</dbReference>
<dbReference type="PRINTS" id="PR01185">
    <property type="entry name" value="INTEGRINA"/>
</dbReference>
<dbReference type="OrthoDB" id="237105at2"/>
<keyword evidence="4" id="KW-0325">Glycoprotein</keyword>
<evidence type="ECO:0000256" key="2">
    <source>
        <dbReference type="ARBA" id="ARBA00022737"/>
    </source>
</evidence>
<dbReference type="Pfam" id="PF01839">
    <property type="entry name" value="FG-GAP"/>
    <property type="match status" value="2"/>
</dbReference>
<dbReference type="GO" id="GO:0008305">
    <property type="term" value="C:integrin complex"/>
    <property type="evidence" value="ECO:0007669"/>
    <property type="project" value="InterPro"/>
</dbReference>
<dbReference type="RefSeq" id="WP_076344669.1">
    <property type="nucleotide sequence ID" value="NZ_CP019082.1"/>
</dbReference>
<dbReference type="InterPro" id="IPR028994">
    <property type="entry name" value="Integrin_alpha_N"/>
</dbReference>
<organism evidence="5 6">
    <name type="scientific">Paludisphaera borealis</name>
    <dbReference type="NCBI Taxonomy" id="1387353"/>
    <lineage>
        <taxon>Bacteria</taxon>
        <taxon>Pseudomonadati</taxon>
        <taxon>Planctomycetota</taxon>
        <taxon>Planctomycetia</taxon>
        <taxon>Isosphaerales</taxon>
        <taxon>Isosphaeraceae</taxon>
        <taxon>Paludisphaera</taxon>
    </lineage>
</organism>
<name>A0A1U7CMN8_9BACT</name>
<dbReference type="Proteomes" id="UP000186309">
    <property type="component" value="Chromosome"/>
</dbReference>
<keyword evidence="6" id="KW-1185">Reference proteome</keyword>
<evidence type="ECO:0000256" key="1">
    <source>
        <dbReference type="ARBA" id="ARBA00022729"/>
    </source>
</evidence>
<evidence type="ECO:0008006" key="7">
    <source>
        <dbReference type="Google" id="ProtNLM"/>
    </source>
</evidence>
<evidence type="ECO:0000313" key="6">
    <source>
        <dbReference type="Proteomes" id="UP000186309"/>
    </source>
</evidence>
<dbReference type="EMBL" id="CP019082">
    <property type="protein sequence ID" value="APW60200.1"/>
    <property type="molecule type" value="Genomic_DNA"/>
</dbReference>
<proteinExistence type="predicted"/>
<evidence type="ECO:0000256" key="3">
    <source>
        <dbReference type="ARBA" id="ARBA00022801"/>
    </source>
</evidence>
<dbReference type="PROSITE" id="PS51470">
    <property type="entry name" value="FG_GAP"/>
    <property type="match status" value="1"/>
</dbReference>